<evidence type="ECO:0000313" key="1">
    <source>
        <dbReference type="EMBL" id="ARM83097.1"/>
    </source>
</evidence>
<protein>
    <submittedName>
        <fullName evidence="1">2OG-Fe dioxygenase</fullName>
    </submittedName>
</protein>
<dbReference type="AlphaFoldDB" id="A0A1W6K6S1"/>
<proteinExistence type="predicted"/>
<organism evidence="1 2">
    <name type="scientific">Marinobacter salarius</name>
    <dbReference type="NCBI Taxonomy" id="1420917"/>
    <lineage>
        <taxon>Bacteria</taxon>
        <taxon>Pseudomonadati</taxon>
        <taxon>Pseudomonadota</taxon>
        <taxon>Gammaproteobacteria</taxon>
        <taxon>Pseudomonadales</taxon>
        <taxon>Marinobacteraceae</taxon>
        <taxon>Marinobacter</taxon>
    </lineage>
</organism>
<dbReference type="Gene3D" id="2.60.120.620">
    <property type="entry name" value="q2cbj1_9rhob like domain"/>
    <property type="match status" value="1"/>
</dbReference>
<dbReference type="GO" id="GO:0051213">
    <property type="term" value="F:dioxygenase activity"/>
    <property type="evidence" value="ECO:0007669"/>
    <property type="project" value="UniProtKB-KW"/>
</dbReference>
<keyword evidence="1" id="KW-0223">Dioxygenase</keyword>
<dbReference type="Pfam" id="PF10014">
    <property type="entry name" value="2OG-Fe_Oxy_2"/>
    <property type="match status" value="1"/>
</dbReference>
<accession>A0A1W6K6S1</accession>
<keyword evidence="1" id="KW-0560">Oxidoreductase</keyword>
<reference evidence="1 2" key="1">
    <citation type="submission" date="2017-04" db="EMBL/GenBank/DDBJ databases">
        <title>Genome Sequence of Marinobacter salarius strain SMR5 Isolated from a culture of the Diatom Skeletonema marinoi.</title>
        <authorList>
            <person name="Topel M."/>
            <person name="Pinder M.I.M."/>
            <person name="Johansson O.N."/>
            <person name="Kourtchenko O."/>
            <person name="Godhe A."/>
            <person name="Clarke A.K."/>
        </authorList>
    </citation>
    <scope>NUCLEOTIDE SEQUENCE [LARGE SCALE GENOMIC DNA]</scope>
    <source>
        <strain evidence="1 2">SMR5</strain>
    </source>
</reference>
<dbReference type="EMBL" id="CP020931">
    <property type="protein sequence ID" value="ARM83097.1"/>
    <property type="molecule type" value="Genomic_DNA"/>
</dbReference>
<evidence type="ECO:0000313" key="2">
    <source>
        <dbReference type="Proteomes" id="UP000193100"/>
    </source>
</evidence>
<name>A0A1W6K6S1_9GAMM</name>
<dbReference type="RefSeq" id="WP_085679287.1">
    <property type="nucleotide sequence ID" value="NZ_CP020931.1"/>
</dbReference>
<dbReference type="InterPro" id="IPR018724">
    <property type="entry name" value="2OG-Fe_dioxygenase"/>
</dbReference>
<gene>
    <name evidence="1" type="ORF">MARSALSMR5_01003</name>
</gene>
<dbReference type="GeneID" id="77254989"/>
<dbReference type="Proteomes" id="UP000193100">
    <property type="component" value="Chromosome"/>
</dbReference>
<sequence length="245" mass="28278">MNMSLTKTDLKTANEQYIENGFCVVKTPALSHEIIASFDELPRDCHSKARLRKIRLSQYFGYFEDNEWIFGLLPKRRYIQSPEYIKLKEAGGVLRYREQLTIDPSSLMSCIMQELPVDKGDIFHLNVNQIRVIANEEYRGVTVPEGPHRDGHQFSIIGVAARENVVGGETQVIDPNTGNVVFRYELKENEAIIIDDERYVHYATNIEPEEGSTGYRDIWVIEINKWENRAYGPVHEKRARGLELC</sequence>